<dbReference type="PANTHER" id="PTHR12001:SF72">
    <property type="entry name" value="THIJ_PFPI FAMILY PROTEIN (AFU_ORTHOLOGUE AFUA_3G01210)-RELATED"/>
    <property type="match status" value="1"/>
</dbReference>
<dbReference type="GO" id="GO:0004659">
    <property type="term" value="F:prenyltransferase activity"/>
    <property type="evidence" value="ECO:0007669"/>
    <property type="project" value="InterPro"/>
</dbReference>
<evidence type="ECO:0000313" key="7">
    <source>
        <dbReference type="Proteomes" id="UP001370758"/>
    </source>
</evidence>
<dbReference type="Gene3D" id="1.10.600.10">
    <property type="entry name" value="Farnesyl Diphosphate Synthase"/>
    <property type="match status" value="2"/>
</dbReference>
<feature type="region of interest" description="Disordered" evidence="5">
    <location>
        <begin position="628"/>
        <end position="650"/>
    </location>
</feature>
<dbReference type="Proteomes" id="UP001370758">
    <property type="component" value="Unassembled WGS sequence"/>
</dbReference>
<dbReference type="EMBL" id="JAVHJL010000001">
    <property type="protein sequence ID" value="KAK6511827.1"/>
    <property type="molecule type" value="Genomic_DNA"/>
</dbReference>
<organism evidence="6 7">
    <name type="scientific">Arthrobotrys musiformis</name>
    <dbReference type="NCBI Taxonomy" id="47236"/>
    <lineage>
        <taxon>Eukaryota</taxon>
        <taxon>Fungi</taxon>
        <taxon>Dikarya</taxon>
        <taxon>Ascomycota</taxon>
        <taxon>Pezizomycotina</taxon>
        <taxon>Orbiliomycetes</taxon>
        <taxon>Orbiliales</taxon>
        <taxon>Orbiliaceae</taxon>
        <taxon>Arthrobotrys</taxon>
    </lineage>
</organism>
<accession>A0AAV9WQH6</accession>
<dbReference type="GO" id="GO:0008299">
    <property type="term" value="P:isoprenoid biosynthetic process"/>
    <property type="evidence" value="ECO:0007669"/>
    <property type="project" value="InterPro"/>
</dbReference>
<dbReference type="Pfam" id="PF00348">
    <property type="entry name" value="polyprenyl_synt"/>
    <property type="match status" value="1"/>
</dbReference>
<comment type="caution">
    <text evidence="6">The sequence shown here is derived from an EMBL/GenBank/DDBJ whole genome shotgun (WGS) entry which is preliminary data.</text>
</comment>
<feature type="coiled-coil region" evidence="4">
    <location>
        <begin position="713"/>
        <end position="740"/>
    </location>
</feature>
<keyword evidence="1" id="KW-0808">Transferase</keyword>
<sequence>MTTQTYLRRTNTVPTSLRLGTRHQSAIFQDATHSGPMPWPEPFQFSIPFSTKHLDGYFFTYQPRINTSTAEKETEVILRVHQEWFDRGGCQVRDGALSVDGGPVLSVVFPEAETRRLLNLAAIVAIGYIHDDWAGQELVCNRSNHNDKEPNMKKFGAIINQMKSKAITEMLENDSSLISVTQIFGARETRSLESHDLHLVEFQGLDHYLEEKSLNDTWSRLPSILPYVYDIKLSKDQLARYSDLIRLTTKMNTLIKDISSAERDWSSHISHNKLGIPVSAVYIMMQTQDVTIAQAKKLVERKCLELEQQFLRLSWELLDNTEPMIQEEAARYISALHYLLAGELSWHAGSNRYRLDPSDPFYPKPEYKLSDFPQDTRGLANSVQVEWSGYDSRSNSPIMNGPAVMRSKTIGGYRDGRTGGFNGELMGYESDLWLEQSSRLSDEAVLKPFEYLSSQQSKKISSQAIQALDFWYNLPRRSLDIISSVIDMLHSSSSILNDMEETPSKRQGAPSAHMVFGTPQSVNTANYLFVKCLQEVQKLPHSLSAVEIFTDEMTNLNLGRGYNIHWAFRSTTPSERDYIKMVDGKTGSLFRLAARLMKAEATQNKDLNVESLVTLMGRYFQIRDDHQNLSSSTSSSQTATAITSQGTSDSSILDEGKYYLALIHSLNNSNPSDREQLESLLLLRSRQQGNLFLEQKNLVMKILARTGSMGYTVKIMERLENEIERRLESVEATIIGAERNWTMRAIMEYLRVGRS</sequence>
<keyword evidence="4" id="KW-0175">Coiled coil</keyword>
<dbReference type="GO" id="GO:0046165">
    <property type="term" value="P:alcohol biosynthetic process"/>
    <property type="evidence" value="ECO:0007669"/>
    <property type="project" value="UniProtKB-ARBA"/>
</dbReference>
<evidence type="ECO:0000256" key="2">
    <source>
        <dbReference type="ARBA" id="ARBA00022723"/>
    </source>
</evidence>
<proteinExistence type="predicted"/>
<evidence type="ECO:0000256" key="3">
    <source>
        <dbReference type="ARBA" id="ARBA00022842"/>
    </source>
</evidence>
<dbReference type="AlphaFoldDB" id="A0AAV9WQH6"/>
<gene>
    <name evidence="6" type="ORF">TWF481_000733</name>
</gene>
<evidence type="ECO:0000256" key="1">
    <source>
        <dbReference type="ARBA" id="ARBA00022679"/>
    </source>
</evidence>
<feature type="compositionally biased region" description="Low complexity" evidence="5">
    <location>
        <begin position="630"/>
        <end position="648"/>
    </location>
</feature>
<evidence type="ECO:0000256" key="4">
    <source>
        <dbReference type="SAM" id="Coils"/>
    </source>
</evidence>
<dbReference type="GO" id="GO:0043386">
    <property type="term" value="P:mycotoxin biosynthetic process"/>
    <property type="evidence" value="ECO:0007669"/>
    <property type="project" value="UniProtKB-ARBA"/>
</dbReference>
<reference evidence="6 7" key="1">
    <citation type="submission" date="2023-08" db="EMBL/GenBank/DDBJ databases">
        <authorList>
            <person name="Palmer J.M."/>
        </authorList>
    </citation>
    <scope>NUCLEOTIDE SEQUENCE [LARGE SCALE GENOMIC DNA]</scope>
    <source>
        <strain evidence="6 7">TWF481</strain>
    </source>
</reference>
<keyword evidence="2" id="KW-0479">Metal-binding</keyword>
<evidence type="ECO:0000256" key="5">
    <source>
        <dbReference type="SAM" id="MobiDB-lite"/>
    </source>
</evidence>
<dbReference type="SUPFAM" id="SSF48576">
    <property type="entry name" value="Terpenoid synthases"/>
    <property type="match status" value="2"/>
</dbReference>
<dbReference type="GO" id="GO:0046872">
    <property type="term" value="F:metal ion binding"/>
    <property type="evidence" value="ECO:0007669"/>
    <property type="project" value="UniProtKB-KW"/>
</dbReference>
<keyword evidence="3" id="KW-0460">Magnesium</keyword>
<name>A0AAV9WQH6_9PEZI</name>
<dbReference type="PANTHER" id="PTHR12001">
    <property type="entry name" value="GERANYLGERANYL PYROPHOSPHATE SYNTHASE"/>
    <property type="match status" value="1"/>
</dbReference>
<evidence type="ECO:0000313" key="6">
    <source>
        <dbReference type="EMBL" id="KAK6511827.1"/>
    </source>
</evidence>
<dbReference type="InterPro" id="IPR008949">
    <property type="entry name" value="Isoprenoid_synthase_dom_sf"/>
</dbReference>
<keyword evidence="7" id="KW-1185">Reference proteome</keyword>
<protein>
    <submittedName>
        <fullName evidence="6">Uncharacterized protein</fullName>
    </submittedName>
</protein>
<dbReference type="InterPro" id="IPR000092">
    <property type="entry name" value="Polyprenyl_synt"/>
</dbReference>